<dbReference type="InterPro" id="IPR008936">
    <property type="entry name" value="Rho_GTPase_activation_prot"/>
</dbReference>
<dbReference type="PROSITE" id="PS51016">
    <property type="entry name" value="MYTH4"/>
    <property type="match status" value="1"/>
</dbReference>
<evidence type="ECO:0000259" key="4">
    <source>
        <dbReference type="PROSITE" id="PS51016"/>
    </source>
</evidence>
<organism evidence="5 6">
    <name type="scientific">Tritrichomonas foetus</name>
    <dbReference type="NCBI Taxonomy" id="1144522"/>
    <lineage>
        <taxon>Eukaryota</taxon>
        <taxon>Metamonada</taxon>
        <taxon>Parabasalia</taxon>
        <taxon>Tritrichomonadida</taxon>
        <taxon>Tritrichomonadidae</taxon>
        <taxon>Tritrichomonas</taxon>
    </lineage>
</organism>
<dbReference type="SUPFAM" id="SSF48350">
    <property type="entry name" value="GTPase activation domain, GAP"/>
    <property type="match status" value="1"/>
</dbReference>
<dbReference type="RefSeq" id="XP_068350076.1">
    <property type="nucleotide sequence ID" value="XM_068490475.1"/>
</dbReference>
<dbReference type="CDD" id="cd00201">
    <property type="entry name" value="WW"/>
    <property type="match status" value="1"/>
</dbReference>
<dbReference type="Proteomes" id="UP000179807">
    <property type="component" value="Unassembled WGS sequence"/>
</dbReference>
<dbReference type="PROSITE" id="PS50020">
    <property type="entry name" value="WW_DOMAIN_2"/>
    <property type="match status" value="1"/>
</dbReference>
<dbReference type="Pfam" id="PF00784">
    <property type="entry name" value="MyTH4"/>
    <property type="match status" value="1"/>
</dbReference>
<dbReference type="Pfam" id="PF00620">
    <property type="entry name" value="RhoGAP"/>
    <property type="match status" value="1"/>
</dbReference>
<dbReference type="GeneID" id="94825179"/>
<dbReference type="Gene3D" id="1.25.40.530">
    <property type="entry name" value="MyTH4 domain"/>
    <property type="match status" value="1"/>
</dbReference>
<gene>
    <name evidence="5" type="ORF">TRFO_02076</name>
</gene>
<feature type="region of interest" description="Disordered" evidence="1">
    <location>
        <begin position="80"/>
        <end position="103"/>
    </location>
</feature>
<dbReference type="SUPFAM" id="SSF51045">
    <property type="entry name" value="WW domain"/>
    <property type="match status" value="1"/>
</dbReference>
<feature type="domain" description="Rho-GAP" evidence="3">
    <location>
        <begin position="298"/>
        <end position="481"/>
    </location>
</feature>
<dbReference type="InterPro" id="IPR036020">
    <property type="entry name" value="WW_dom_sf"/>
</dbReference>
<dbReference type="Gene3D" id="2.20.70.10">
    <property type="match status" value="1"/>
</dbReference>
<accession>A0A1J4JH60</accession>
<dbReference type="GO" id="GO:0007165">
    <property type="term" value="P:signal transduction"/>
    <property type="evidence" value="ECO:0007669"/>
    <property type="project" value="InterPro"/>
</dbReference>
<keyword evidence="6" id="KW-1185">Reference proteome</keyword>
<dbReference type="GO" id="GO:0005856">
    <property type="term" value="C:cytoskeleton"/>
    <property type="evidence" value="ECO:0007669"/>
    <property type="project" value="InterPro"/>
</dbReference>
<dbReference type="PANTHER" id="PTHR45876:SF8">
    <property type="entry name" value="FI04035P"/>
    <property type="match status" value="1"/>
</dbReference>
<dbReference type="InterPro" id="IPR038185">
    <property type="entry name" value="MyTH4_dom_sf"/>
</dbReference>
<reference evidence="5" key="1">
    <citation type="submission" date="2016-10" db="EMBL/GenBank/DDBJ databases">
        <authorList>
            <person name="Benchimol M."/>
            <person name="Almeida L.G."/>
            <person name="Vasconcelos A.T."/>
            <person name="Perreira-Neves A."/>
            <person name="Rosa I.A."/>
            <person name="Tasca T."/>
            <person name="Bogo M.R."/>
            <person name="de Souza W."/>
        </authorList>
    </citation>
    <scope>NUCLEOTIDE SEQUENCE [LARGE SCALE GENOMIC DNA]</scope>
    <source>
        <strain evidence="5">K</strain>
    </source>
</reference>
<evidence type="ECO:0000259" key="2">
    <source>
        <dbReference type="PROSITE" id="PS50020"/>
    </source>
</evidence>
<dbReference type="EMBL" id="MLAK01001148">
    <property type="protein sequence ID" value="OHS96939.1"/>
    <property type="molecule type" value="Genomic_DNA"/>
</dbReference>
<dbReference type="VEuPathDB" id="TrichDB:TRFO_02076"/>
<proteinExistence type="predicted"/>
<dbReference type="PROSITE" id="PS50238">
    <property type="entry name" value="RHOGAP"/>
    <property type="match status" value="1"/>
</dbReference>
<evidence type="ECO:0000256" key="1">
    <source>
        <dbReference type="SAM" id="MobiDB-lite"/>
    </source>
</evidence>
<evidence type="ECO:0000259" key="3">
    <source>
        <dbReference type="PROSITE" id="PS50238"/>
    </source>
</evidence>
<dbReference type="PANTHER" id="PTHR45876">
    <property type="entry name" value="FI04035P"/>
    <property type="match status" value="1"/>
</dbReference>
<dbReference type="SMART" id="SM00139">
    <property type="entry name" value="MyTH4"/>
    <property type="match status" value="1"/>
</dbReference>
<dbReference type="Gene3D" id="1.10.555.10">
    <property type="entry name" value="Rho GTPase activation protein"/>
    <property type="match status" value="1"/>
</dbReference>
<dbReference type="SMART" id="SM00324">
    <property type="entry name" value="RhoGAP"/>
    <property type="match status" value="1"/>
</dbReference>
<dbReference type="OrthoDB" id="19923at2759"/>
<dbReference type="AlphaFoldDB" id="A0A1J4JH60"/>
<dbReference type="SMART" id="SM00456">
    <property type="entry name" value="WW"/>
    <property type="match status" value="1"/>
</dbReference>
<evidence type="ECO:0000313" key="5">
    <source>
        <dbReference type="EMBL" id="OHS96939.1"/>
    </source>
</evidence>
<protein>
    <submittedName>
        <fullName evidence="5">Rho-GTPase-activating protein</fullName>
    </submittedName>
</protein>
<sequence length="492" mass="56936">MSSFFIKYNPLFHGNQQLFCKFYLNNFLKTWKITIMSTNWFRYHDERKNRYFYYNTETQETVWKFPTENAKVWDAVTRKKVRPPADAKQPVSPKKSNKGTKNQTPEVFRELIDQLADLEYDSEQFTTMYLRKGKNKKADALVYNDIPISDSLVSTLKKPDAKLAVKNYKLILKLTGVNQKQKGEVYDLVKEVKENPALSDEVFVELWKQTTNAPPESLQQSLELFLVMATVFVPGPPFRKPLIKHMAQLAKDNLYARFVLIRLMSISAAGEVTLKNEDETSINVIPKDESISNYNFGVSLWEIFHHQQRSCPDMPIPLCMYKMLRKIQELDGFNTTGIFRLPGNMGRLDTLIYKANHEEEYLEGEDLMTIASLFKRWIRDIPGKLIPESAVPRLMEVTTTEEAIEFVQVLDYPSKMVLMYLIGFLRECAASKDKNQMGEKNLAMVFGPNVVYENGAVNPMELQARIQFCLQSLIEKWDVSFIYPLNEGLLPA</sequence>
<comment type="caution">
    <text evidence="5">The sequence shown here is derived from an EMBL/GenBank/DDBJ whole genome shotgun (WGS) entry which is preliminary data.</text>
</comment>
<dbReference type="InterPro" id="IPR000857">
    <property type="entry name" value="MyTH4_dom"/>
</dbReference>
<feature type="domain" description="WW" evidence="2">
    <location>
        <begin position="34"/>
        <end position="68"/>
    </location>
</feature>
<dbReference type="GO" id="GO:0005737">
    <property type="term" value="C:cytoplasm"/>
    <property type="evidence" value="ECO:0007669"/>
    <property type="project" value="TreeGrafter"/>
</dbReference>
<name>A0A1J4JH60_9EUKA</name>
<dbReference type="InterPro" id="IPR000198">
    <property type="entry name" value="RhoGAP_dom"/>
</dbReference>
<feature type="domain" description="MyTH4" evidence="4">
    <location>
        <begin position="143"/>
        <end position="286"/>
    </location>
</feature>
<dbReference type="InterPro" id="IPR001202">
    <property type="entry name" value="WW_dom"/>
</dbReference>
<evidence type="ECO:0000313" key="6">
    <source>
        <dbReference type="Proteomes" id="UP000179807"/>
    </source>
</evidence>
<dbReference type="GO" id="GO:0005096">
    <property type="term" value="F:GTPase activator activity"/>
    <property type="evidence" value="ECO:0007669"/>
    <property type="project" value="TreeGrafter"/>
</dbReference>